<proteinExistence type="inferred from homology"/>
<dbReference type="GeneID" id="18260493"/>
<dbReference type="HOGENOM" id="CLU_1503429_0_0_1"/>
<name>G0SEQ1_CHATD</name>
<dbReference type="Pfam" id="PF08592">
    <property type="entry name" value="Anthrone_oxy"/>
    <property type="match status" value="1"/>
</dbReference>
<evidence type="ECO:0000313" key="7">
    <source>
        <dbReference type="EMBL" id="EGS18428.1"/>
    </source>
</evidence>
<dbReference type="PANTHER" id="PTHR35042:SF1">
    <property type="entry name" value="DUF1772-DOMAIN-CONTAINING PROTEIN"/>
    <property type="match status" value="1"/>
</dbReference>
<evidence type="ECO:0000313" key="8">
    <source>
        <dbReference type="Proteomes" id="UP000008066"/>
    </source>
</evidence>
<dbReference type="AlphaFoldDB" id="G0SEQ1"/>
<dbReference type="PANTHER" id="PTHR35042">
    <property type="entry name" value="ANTHRONE OXYGENASE ENCC"/>
    <property type="match status" value="1"/>
</dbReference>
<keyword evidence="4 6" id="KW-0472">Membrane</keyword>
<evidence type="ECO:0000256" key="4">
    <source>
        <dbReference type="ARBA" id="ARBA00023136"/>
    </source>
</evidence>
<dbReference type="EMBL" id="GL988046">
    <property type="protein sequence ID" value="EGS18428.1"/>
    <property type="molecule type" value="Genomic_DNA"/>
</dbReference>
<gene>
    <name evidence="7" type="ORF">CTHT_0064550</name>
</gene>
<sequence length="183" mass="19997">MPAVSAQTILGSTVACSFILLGNAITQSYMGIPALILDLPPPSDPEHPKAVRRLARQWTVYFRVGNIFFRPISTLGIAGYGYVSWLVSRASGSQSGGLLGAADWKVFALAAGCHLVTVIHSALNMQPLNRKIMELAAYHKQGDQKEEVKAEEFAKRWARLNLLRLAMPLIAGSAAMWEALRHL</sequence>
<dbReference type="eggNOG" id="ENOG502SP36">
    <property type="taxonomic scope" value="Eukaryota"/>
</dbReference>
<organism evidence="8">
    <name type="scientific">Chaetomium thermophilum (strain DSM 1495 / CBS 144.50 / IMI 039719)</name>
    <name type="common">Thermochaetoides thermophila</name>
    <dbReference type="NCBI Taxonomy" id="759272"/>
    <lineage>
        <taxon>Eukaryota</taxon>
        <taxon>Fungi</taxon>
        <taxon>Dikarya</taxon>
        <taxon>Ascomycota</taxon>
        <taxon>Pezizomycotina</taxon>
        <taxon>Sordariomycetes</taxon>
        <taxon>Sordariomycetidae</taxon>
        <taxon>Sordariales</taxon>
        <taxon>Chaetomiaceae</taxon>
        <taxon>Thermochaetoides</taxon>
    </lineage>
</organism>
<dbReference type="OMA" id="NMQPLND"/>
<keyword evidence="2 6" id="KW-0812">Transmembrane</keyword>
<protein>
    <recommendedName>
        <fullName evidence="9">DUF1772-domain-containing protein</fullName>
    </recommendedName>
</protein>
<comment type="subcellular location">
    <subcellularLocation>
        <location evidence="1">Membrane</location>
        <topology evidence="1">Multi-pass membrane protein</topology>
    </subcellularLocation>
</comment>
<dbReference type="GO" id="GO:0016020">
    <property type="term" value="C:membrane"/>
    <property type="evidence" value="ECO:0007669"/>
    <property type="project" value="UniProtKB-SubCell"/>
</dbReference>
<dbReference type="OrthoDB" id="3750842at2759"/>
<keyword evidence="8" id="KW-1185">Reference proteome</keyword>
<evidence type="ECO:0000256" key="2">
    <source>
        <dbReference type="ARBA" id="ARBA00022692"/>
    </source>
</evidence>
<feature type="transmembrane region" description="Helical" evidence="6">
    <location>
        <begin position="60"/>
        <end position="84"/>
    </location>
</feature>
<evidence type="ECO:0000256" key="5">
    <source>
        <dbReference type="ARBA" id="ARBA00034313"/>
    </source>
</evidence>
<accession>G0SEQ1</accession>
<evidence type="ECO:0000256" key="1">
    <source>
        <dbReference type="ARBA" id="ARBA00004141"/>
    </source>
</evidence>
<feature type="transmembrane region" description="Helical" evidence="6">
    <location>
        <begin position="6"/>
        <end position="25"/>
    </location>
</feature>
<keyword evidence="3 6" id="KW-1133">Transmembrane helix</keyword>
<reference evidence="7 8" key="1">
    <citation type="journal article" date="2011" name="Cell">
        <title>Insight into structure and assembly of the nuclear pore complex by utilizing the genome of a eukaryotic thermophile.</title>
        <authorList>
            <person name="Amlacher S."/>
            <person name="Sarges P."/>
            <person name="Flemming D."/>
            <person name="van Noort V."/>
            <person name="Kunze R."/>
            <person name="Devos D.P."/>
            <person name="Arumugam M."/>
            <person name="Bork P."/>
            <person name="Hurt E."/>
        </authorList>
    </citation>
    <scope>NUCLEOTIDE SEQUENCE [LARGE SCALE GENOMIC DNA]</scope>
    <source>
        <strain evidence="8">DSM 1495 / CBS 144.50 / IMI 039719</strain>
    </source>
</reference>
<evidence type="ECO:0000256" key="6">
    <source>
        <dbReference type="SAM" id="Phobius"/>
    </source>
</evidence>
<dbReference type="InterPro" id="IPR013901">
    <property type="entry name" value="Anthrone_oxy"/>
</dbReference>
<dbReference type="Proteomes" id="UP000008066">
    <property type="component" value="Unassembled WGS sequence"/>
</dbReference>
<evidence type="ECO:0008006" key="9">
    <source>
        <dbReference type="Google" id="ProtNLM"/>
    </source>
</evidence>
<dbReference type="RefSeq" id="XP_006696759.1">
    <property type="nucleotide sequence ID" value="XM_006696696.1"/>
</dbReference>
<dbReference type="KEGG" id="cthr:CTHT_0064550"/>
<comment type="similarity">
    <text evidence="5">Belongs to the anthrone oxygenase family.</text>
</comment>
<evidence type="ECO:0000256" key="3">
    <source>
        <dbReference type="ARBA" id="ARBA00022989"/>
    </source>
</evidence>
<feature type="transmembrane region" description="Helical" evidence="6">
    <location>
        <begin position="104"/>
        <end position="123"/>
    </location>
</feature>